<organism evidence="1">
    <name type="scientific">Anopheles braziliensis</name>
    <dbReference type="NCBI Taxonomy" id="58242"/>
    <lineage>
        <taxon>Eukaryota</taxon>
        <taxon>Metazoa</taxon>
        <taxon>Ecdysozoa</taxon>
        <taxon>Arthropoda</taxon>
        <taxon>Hexapoda</taxon>
        <taxon>Insecta</taxon>
        <taxon>Pterygota</taxon>
        <taxon>Neoptera</taxon>
        <taxon>Endopterygota</taxon>
        <taxon>Diptera</taxon>
        <taxon>Nematocera</taxon>
        <taxon>Culicoidea</taxon>
        <taxon>Culicidae</taxon>
        <taxon>Anophelinae</taxon>
        <taxon>Anopheles</taxon>
    </lineage>
</organism>
<reference evidence="1" key="1">
    <citation type="submission" date="2018-01" db="EMBL/GenBank/DDBJ databases">
        <title>An insight into the sialome of Amazonian anophelines.</title>
        <authorList>
            <person name="Ribeiro J.M."/>
            <person name="Scarpassa V."/>
            <person name="Calvo E."/>
        </authorList>
    </citation>
    <scope>NUCLEOTIDE SEQUENCE</scope>
    <source>
        <tissue evidence="1">Salivary glands</tissue>
    </source>
</reference>
<protein>
    <submittedName>
        <fullName evidence="1">Putative secreted peptide</fullName>
    </submittedName>
</protein>
<sequence length="96" mass="10718">MSLNPVSCVLLLTCKSSLSPLFCQLIVLFPTTRSHHDHALQNGGVRTECSSLSSIINLVFCVFGTTPTVSLRLSLPFNTFSFWPQNFETNQIRKQT</sequence>
<evidence type="ECO:0000313" key="1">
    <source>
        <dbReference type="EMBL" id="MBW31942.1"/>
    </source>
</evidence>
<proteinExistence type="predicted"/>
<name>A0A2M3ZTX6_9DIPT</name>
<dbReference type="EMBL" id="GGFM01011191">
    <property type="protein sequence ID" value="MBW31942.1"/>
    <property type="molecule type" value="Transcribed_RNA"/>
</dbReference>
<dbReference type="AlphaFoldDB" id="A0A2M3ZTX6"/>
<accession>A0A2M3ZTX6</accession>